<dbReference type="EMBL" id="VJWL01000004">
    <property type="protein sequence ID" value="TRW48043.1"/>
    <property type="molecule type" value="Genomic_DNA"/>
</dbReference>
<organism evidence="3 4">
    <name type="scientific">Aliidiomarina halalkaliphila</name>
    <dbReference type="NCBI Taxonomy" id="2593535"/>
    <lineage>
        <taxon>Bacteria</taxon>
        <taxon>Pseudomonadati</taxon>
        <taxon>Pseudomonadota</taxon>
        <taxon>Gammaproteobacteria</taxon>
        <taxon>Alteromonadales</taxon>
        <taxon>Idiomarinaceae</taxon>
        <taxon>Aliidiomarina</taxon>
    </lineage>
</organism>
<dbReference type="PANTHER" id="PTHR11091">
    <property type="entry name" value="OXIDOREDUCTASE-RELATED"/>
    <property type="match status" value="1"/>
</dbReference>
<dbReference type="InterPro" id="IPR043143">
    <property type="entry name" value="Mal/L-sulf/L-lact_DH-like_NADP"/>
</dbReference>
<name>A0A552X0C6_9GAMM</name>
<dbReference type="InterPro" id="IPR043144">
    <property type="entry name" value="Mal/L-sulf/L-lact_DH-like_ah"/>
</dbReference>
<dbReference type="InterPro" id="IPR036111">
    <property type="entry name" value="Mal/L-sulfo/L-lacto_DH-like_sf"/>
</dbReference>
<accession>A0A552X0C6</accession>
<dbReference type="OrthoDB" id="9769447at2"/>
<proteinExistence type="inferred from homology"/>
<evidence type="ECO:0000313" key="4">
    <source>
        <dbReference type="Proteomes" id="UP000320359"/>
    </source>
</evidence>
<dbReference type="Gene3D" id="1.10.1530.10">
    <property type="match status" value="1"/>
</dbReference>
<dbReference type="Pfam" id="PF02615">
    <property type="entry name" value="Ldh_2"/>
    <property type="match status" value="1"/>
</dbReference>
<protein>
    <submittedName>
        <fullName evidence="3">Ldh family oxidoreductase</fullName>
    </submittedName>
</protein>
<dbReference type="PANTHER" id="PTHR11091:SF0">
    <property type="entry name" value="MALATE DEHYDROGENASE"/>
    <property type="match status" value="1"/>
</dbReference>
<evidence type="ECO:0000256" key="2">
    <source>
        <dbReference type="ARBA" id="ARBA00023002"/>
    </source>
</evidence>
<dbReference type="InterPro" id="IPR003767">
    <property type="entry name" value="Malate/L-lactate_DH-like"/>
</dbReference>
<comment type="caution">
    <text evidence="3">The sequence shown here is derived from an EMBL/GenBank/DDBJ whole genome shotgun (WGS) entry which is preliminary data.</text>
</comment>
<dbReference type="Proteomes" id="UP000320359">
    <property type="component" value="Unassembled WGS sequence"/>
</dbReference>
<dbReference type="Gene3D" id="3.30.1370.60">
    <property type="entry name" value="Hypothetical oxidoreductase yiak, domain 2"/>
    <property type="match status" value="1"/>
</dbReference>
<keyword evidence="4" id="KW-1185">Reference proteome</keyword>
<keyword evidence="2" id="KW-0560">Oxidoreductase</keyword>
<dbReference type="SUPFAM" id="SSF89733">
    <property type="entry name" value="L-sulfolactate dehydrogenase-like"/>
    <property type="match status" value="1"/>
</dbReference>
<evidence type="ECO:0000256" key="1">
    <source>
        <dbReference type="ARBA" id="ARBA00006056"/>
    </source>
</evidence>
<evidence type="ECO:0000313" key="3">
    <source>
        <dbReference type="EMBL" id="TRW48043.1"/>
    </source>
</evidence>
<comment type="similarity">
    <text evidence="1">Belongs to the LDH2/MDH2 oxidoreductase family.</text>
</comment>
<dbReference type="AlphaFoldDB" id="A0A552X0C6"/>
<gene>
    <name evidence="3" type="ORF">FM042_10295</name>
</gene>
<dbReference type="GO" id="GO:0016491">
    <property type="term" value="F:oxidoreductase activity"/>
    <property type="evidence" value="ECO:0007669"/>
    <property type="project" value="UniProtKB-KW"/>
</dbReference>
<reference evidence="3 4" key="1">
    <citation type="submission" date="2019-07" db="EMBL/GenBank/DDBJ databases">
        <authorList>
            <person name="Yang M."/>
            <person name="Zhao D."/>
            <person name="Xiang H."/>
        </authorList>
    </citation>
    <scope>NUCLEOTIDE SEQUENCE [LARGE SCALE GENOMIC DNA]</scope>
    <source>
        <strain evidence="3 4">IM1326</strain>
    </source>
</reference>
<sequence length="378" mass="40839">MVYSLTANETLTKLDFPVTLTFCRKIEVFCMVRVQLAELLQFTEACLTQAGASAEVAKAMAHSLVQGDLLGFRTHGVRRLPYNVKQLQAGRMKGSGEPQILRRRAAIETWDAESLSGLYVAPLAVQRAMSMARTAGTGTVVVKRCEHVASLAAYLQQATDQGLLITMMAATPAQASVAPHGARSPVFSPNPYGMGVPTRGAPILLDMSFSMTAAGKVRQAYDRNERLPWPAIVSGSGEITDNPADYIDGNGAILPLGGADLGYKGYGLCLMSEIFTLGLSNYGRLQGAHDGEMNTLYVQVTDPEAFGTRDDFLAVTDDLLNRCRKAAAIDPSEPVRIPGERALALAEEQQRTGVLLDELTWPRLQHLAKKLGMEIPTV</sequence>